<keyword evidence="5" id="KW-0479">Metal-binding</keyword>
<evidence type="ECO:0000256" key="5">
    <source>
        <dbReference type="ARBA" id="ARBA00022723"/>
    </source>
</evidence>
<dbReference type="GO" id="GO:0070260">
    <property type="term" value="F:5'-tyrosyl-DNA phosphodiesterase activity"/>
    <property type="evidence" value="ECO:0000318"/>
    <property type="project" value="GO_Central"/>
</dbReference>
<dbReference type="Gene3D" id="3.60.10.10">
    <property type="entry name" value="Endonuclease/exonuclease/phosphatase"/>
    <property type="match status" value="1"/>
</dbReference>
<dbReference type="InterPro" id="IPR005135">
    <property type="entry name" value="Endo/exonuclease/phosphatase"/>
</dbReference>
<feature type="region of interest" description="Disordered" evidence="11">
    <location>
        <begin position="396"/>
        <end position="437"/>
    </location>
</feature>
<feature type="compositionally biased region" description="Polar residues" evidence="11">
    <location>
        <begin position="405"/>
        <end position="414"/>
    </location>
</feature>
<keyword evidence="4" id="KW-0540">Nuclease</keyword>
<proteinExistence type="predicted"/>
<evidence type="ECO:0000313" key="14">
    <source>
        <dbReference type="Proteomes" id="UP000001449"/>
    </source>
</evidence>
<dbReference type="GeneID" id="7448432"/>
<keyword evidence="6" id="KW-0227">DNA damage</keyword>
<sequence length="562" mass="62160">MGFALTIVSWNIANAQPSAAADCPSLRSQELPRLLTDEILRSHFFNSPNQQASSQSQPYRHPDVIALQESPSPSWATNVFTQFGFTSMGTQMSHSGYCDLLVSAELAQQASPLLGMRDVPAVAATVVLPNDIKVAVSSCHLSPFGEGAYDRQVESEEIMQAMSKESSNCILMGDFNMRQAEDKTVENLCGGGWIDAWKAGGSNKQLKFTWDSIKNPYYKNGFGFTARFDRCYAKGDDLRVMDFNLVGNQSVSENEGDCLSDHYGIAAMIEVTSSVGGGETMTAGLKKRRGDDGVKKRRSIKPIVRATNNNDVTESVDVKVNGNCNKLTGSKARQWNDGFDDDSDSSDGKHVTSKDSLSLKGSSKKATPIKYTISQHSNWTDSDSNNEDVLTKIKRRVREKHGASGASTAASNLDKSTKKKPLHHVTETTTPKSLTNTKKKRARFLTNDSSSSADDMEEVMRKIEERNAGQQTVKSKDEVLMEKIEVLSECKNDKQRARYSSDDDSDSDHDMTQAKVLARQKANISKYKRNPMAAAKREENTWKGRLSSRNKFDEVDLWDDSD</sequence>
<dbReference type="PaxDb" id="35128-Thaps23010"/>
<evidence type="ECO:0000256" key="8">
    <source>
        <dbReference type="ARBA" id="ARBA00022842"/>
    </source>
</evidence>
<dbReference type="Pfam" id="PF03372">
    <property type="entry name" value="Exo_endo_phos"/>
    <property type="match status" value="1"/>
</dbReference>
<dbReference type="AlphaFoldDB" id="B8C5A1"/>
<evidence type="ECO:0000256" key="11">
    <source>
        <dbReference type="SAM" id="MobiDB-lite"/>
    </source>
</evidence>
<feature type="compositionally biased region" description="Polar residues" evidence="11">
    <location>
        <begin position="427"/>
        <end position="436"/>
    </location>
</feature>
<comment type="cofactor">
    <cofactor evidence="2">
        <name>Mg(2+)</name>
        <dbReference type="ChEBI" id="CHEBI:18420"/>
    </cofactor>
</comment>
<evidence type="ECO:0000256" key="10">
    <source>
        <dbReference type="ARBA" id="ARBA00023242"/>
    </source>
</evidence>
<keyword evidence="14" id="KW-1185">Reference proteome</keyword>
<evidence type="ECO:0000256" key="3">
    <source>
        <dbReference type="ARBA" id="ARBA00004322"/>
    </source>
</evidence>
<dbReference type="KEGG" id="tps:THAPSDRAFT_23010"/>
<feature type="compositionally biased region" description="Basic and acidic residues" evidence="11">
    <location>
        <begin position="491"/>
        <end position="501"/>
    </location>
</feature>
<dbReference type="GO" id="GO:0003697">
    <property type="term" value="F:single-stranded DNA binding"/>
    <property type="evidence" value="ECO:0000318"/>
    <property type="project" value="GO_Central"/>
</dbReference>
<evidence type="ECO:0000256" key="4">
    <source>
        <dbReference type="ARBA" id="ARBA00022722"/>
    </source>
</evidence>
<dbReference type="STRING" id="35128.B8C5A1"/>
<evidence type="ECO:0000256" key="7">
    <source>
        <dbReference type="ARBA" id="ARBA00022801"/>
    </source>
</evidence>
<dbReference type="PANTHER" id="PTHR15822">
    <property type="entry name" value="TRAF AND TNF RECEPTOR-ASSOCIATED PROTEIN"/>
    <property type="match status" value="1"/>
</dbReference>
<dbReference type="GO" id="GO:0006302">
    <property type="term" value="P:double-strand break repair"/>
    <property type="evidence" value="ECO:0000318"/>
    <property type="project" value="GO_Central"/>
</dbReference>
<dbReference type="eggNOG" id="ENOG502SSNX">
    <property type="taxonomic scope" value="Eukaryota"/>
</dbReference>
<keyword evidence="10" id="KW-0539">Nucleus</keyword>
<comment type="cofactor">
    <cofactor evidence="1">
        <name>Mn(2+)</name>
        <dbReference type="ChEBI" id="CHEBI:29035"/>
    </cofactor>
</comment>
<evidence type="ECO:0000256" key="2">
    <source>
        <dbReference type="ARBA" id="ARBA00001946"/>
    </source>
</evidence>
<evidence type="ECO:0000256" key="1">
    <source>
        <dbReference type="ARBA" id="ARBA00001936"/>
    </source>
</evidence>
<name>B8C5A1_THAPS</name>
<evidence type="ECO:0000256" key="6">
    <source>
        <dbReference type="ARBA" id="ARBA00022763"/>
    </source>
</evidence>
<evidence type="ECO:0000259" key="12">
    <source>
        <dbReference type="Pfam" id="PF03372"/>
    </source>
</evidence>
<dbReference type="RefSeq" id="XP_002290976.1">
    <property type="nucleotide sequence ID" value="XM_002290940.1"/>
</dbReference>
<dbReference type="Proteomes" id="UP000001449">
    <property type="component" value="Chromosome 6"/>
</dbReference>
<protein>
    <recommendedName>
        <fullName evidence="12">Endonuclease/exonuclease/phosphatase domain-containing protein</fullName>
    </recommendedName>
</protein>
<dbReference type="CDD" id="cd09080">
    <property type="entry name" value="TDP2"/>
    <property type="match status" value="1"/>
</dbReference>
<dbReference type="EMBL" id="CM000643">
    <property type="protein sequence ID" value="EED91083.1"/>
    <property type="molecule type" value="Genomic_DNA"/>
</dbReference>
<evidence type="ECO:0000313" key="13">
    <source>
        <dbReference type="EMBL" id="EED91083.1"/>
    </source>
</evidence>
<keyword evidence="8" id="KW-0460">Magnesium</keyword>
<dbReference type="GO" id="GO:0005737">
    <property type="term" value="C:cytoplasm"/>
    <property type="evidence" value="ECO:0000318"/>
    <property type="project" value="GO_Central"/>
</dbReference>
<feature type="region of interest" description="Disordered" evidence="11">
    <location>
        <begin position="280"/>
        <end position="300"/>
    </location>
</feature>
<dbReference type="GO" id="GO:0004518">
    <property type="term" value="F:nuclease activity"/>
    <property type="evidence" value="ECO:0007669"/>
    <property type="project" value="UniProtKB-KW"/>
</dbReference>
<dbReference type="GO" id="GO:0046872">
    <property type="term" value="F:metal ion binding"/>
    <property type="evidence" value="ECO:0007669"/>
    <property type="project" value="UniProtKB-KW"/>
</dbReference>
<comment type="subcellular location">
    <subcellularLocation>
        <location evidence="3">Nucleus</location>
        <location evidence="3">PML body</location>
    </subcellularLocation>
</comment>
<feature type="domain" description="Endonuclease/exonuclease/phosphatase" evidence="12">
    <location>
        <begin position="8"/>
        <end position="262"/>
    </location>
</feature>
<keyword evidence="9" id="KW-0234">DNA repair</keyword>
<feature type="region of interest" description="Disordered" evidence="11">
    <location>
        <begin position="491"/>
        <end position="512"/>
    </location>
</feature>
<dbReference type="FunFam" id="3.60.10.10:FF:000225">
    <property type="entry name" value="Uncharacterized protein"/>
    <property type="match status" value="1"/>
</dbReference>
<dbReference type="PANTHER" id="PTHR15822:SF4">
    <property type="entry name" value="TYROSYL-DNA PHOSPHODIESTERASE 2"/>
    <property type="match status" value="1"/>
</dbReference>
<feature type="compositionally biased region" description="Low complexity" evidence="11">
    <location>
        <begin position="354"/>
        <end position="365"/>
    </location>
</feature>
<dbReference type="HOGENOM" id="CLU_485327_0_0_1"/>
<dbReference type="InParanoid" id="B8C5A1"/>
<keyword evidence="7" id="KW-0378">Hydrolase</keyword>
<gene>
    <name evidence="13" type="ORF">THAPSDRAFT_23010</name>
</gene>
<evidence type="ECO:0000256" key="9">
    <source>
        <dbReference type="ARBA" id="ARBA00023204"/>
    </source>
</evidence>
<accession>B8C5A1</accession>
<feature type="region of interest" description="Disordered" evidence="11">
    <location>
        <begin position="327"/>
        <end position="365"/>
    </location>
</feature>
<reference evidence="13 14" key="2">
    <citation type="journal article" date="2008" name="Nature">
        <title>The Phaeodactylum genome reveals the evolutionary history of diatom genomes.</title>
        <authorList>
            <person name="Bowler C."/>
            <person name="Allen A.E."/>
            <person name="Badger J.H."/>
            <person name="Grimwood J."/>
            <person name="Jabbari K."/>
            <person name="Kuo A."/>
            <person name="Maheswari U."/>
            <person name="Martens C."/>
            <person name="Maumus F."/>
            <person name="Otillar R.P."/>
            <person name="Rayko E."/>
            <person name="Salamov A."/>
            <person name="Vandepoele K."/>
            <person name="Beszteri B."/>
            <person name="Gruber A."/>
            <person name="Heijde M."/>
            <person name="Katinka M."/>
            <person name="Mock T."/>
            <person name="Valentin K."/>
            <person name="Verret F."/>
            <person name="Berges J.A."/>
            <person name="Brownlee C."/>
            <person name="Cadoret J.P."/>
            <person name="Chiovitti A."/>
            <person name="Choi C.J."/>
            <person name="Coesel S."/>
            <person name="De Martino A."/>
            <person name="Detter J.C."/>
            <person name="Durkin C."/>
            <person name="Falciatore A."/>
            <person name="Fournet J."/>
            <person name="Haruta M."/>
            <person name="Huysman M.J."/>
            <person name="Jenkins B.D."/>
            <person name="Jiroutova K."/>
            <person name="Jorgensen R.E."/>
            <person name="Joubert Y."/>
            <person name="Kaplan A."/>
            <person name="Kroger N."/>
            <person name="Kroth P.G."/>
            <person name="La Roche J."/>
            <person name="Lindquist E."/>
            <person name="Lommer M."/>
            <person name="Martin-Jezequel V."/>
            <person name="Lopez P.J."/>
            <person name="Lucas S."/>
            <person name="Mangogna M."/>
            <person name="McGinnis K."/>
            <person name="Medlin L.K."/>
            <person name="Montsant A."/>
            <person name="Oudot-Le Secq M.P."/>
            <person name="Napoli C."/>
            <person name="Obornik M."/>
            <person name="Parker M.S."/>
            <person name="Petit J.L."/>
            <person name="Porcel B.M."/>
            <person name="Poulsen N."/>
            <person name="Robison M."/>
            <person name="Rychlewski L."/>
            <person name="Rynearson T.A."/>
            <person name="Schmutz J."/>
            <person name="Shapiro H."/>
            <person name="Siaut M."/>
            <person name="Stanley M."/>
            <person name="Sussman M.R."/>
            <person name="Taylor A.R."/>
            <person name="Vardi A."/>
            <person name="von Dassow P."/>
            <person name="Vyverman W."/>
            <person name="Willis A."/>
            <person name="Wyrwicz L.S."/>
            <person name="Rokhsar D.S."/>
            <person name="Weissenbach J."/>
            <person name="Armbrust E.V."/>
            <person name="Green B.R."/>
            <person name="Van de Peer Y."/>
            <person name="Grigoriev I.V."/>
        </authorList>
    </citation>
    <scope>NUCLEOTIDE SEQUENCE [LARGE SCALE GENOMIC DNA]</scope>
    <source>
        <strain evidence="13 14">CCMP1335</strain>
    </source>
</reference>
<dbReference type="GO" id="GO:0016605">
    <property type="term" value="C:PML body"/>
    <property type="evidence" value="ECO:0000318"/>
    <property type="project" value="GO_Central"/>
</dbReference>
<dbReference type="SUPFAM" id="SSF56219">
    <property type="entry name" value="DNase I-like"/>
    <property type="match status" value="1"/>
</dbReference>
<dbReference type="InterPro" id="IPR051547">
    <property type="entry name" value="TDP2-like"/>
</dbReference>
<organism evidence="13 14">
    <name type="scientific">Thalassiosira pseudonana</name>
    <name type="common">Marine diatom</name>
    <name type="synonym">Cyclotella nana</name>
    <dbReference type="NCBI Taxonomy" id="35128"/>
    <lineage>
        <taxon>Eukaryota</taxon>
        <taxon>Sar</taxon>
        <taxon>Stramenopiles</taxon>
        <taxon>Ochrophyta</taxon>
        <taxon>Bacillariophyta</taxon>
        <taxon>Coscinodiscophyceae</taxon>
        <taxon>Thalassiosirophycidae</taxon>
        <taxon>Thalassiosirales</taxon>
        <taxon>Thalassiosiraceae</taxon>
        <taxon>Thalassiosira</taxon>
    </lineage>
</organism>
<reference evidence="13 14" key="1">
    <citation type="journal article" date="2004" name="Science">
        <title>The genome of the diatom Thalassiosira pseudonana: ecology, evolution, and metabolism.</title>
        <authorList>
            <person name="Armbrust E.V."/>
            <person name="Berges J.A."/>
            <person name="Bowler C."/>
            <person name="Green B.R."/>
            <person name="Martinez D."/>
            <person name="Putnam N.H."/>
            <person name="Zhou S."/>
            <person name="Allen A.E."/>
            <person name="Apt K.E."/>
            <person name="Bechner M."/>
            <person name="Brzezinski M.A."/>
            <person name="Chaal B.K."/>
            <person name="Chiovitti A."/>
            <person name="Davis A.K."/>
            <person name="Demarest M.S."/>
            <person name="Detter J.C."/>
            <person name="Glavina T."/>
            <person name="Goodstein D."/>
            <person name="Hadi M.Z."/>
            <person name="Hellsten U."/>
            <person name="Hildebrand M."/>
            <person name="Jenkins B.D."/>
            <person name="Jurka J."/>
            <person name="Kapitonov V.V."/>
            <person name="Kroger N."/>
            <person name="Lau W.W."/>
            <person name="Lane T.W."/>
            <person name="Larimer F.W."/>
            <person name="Lippmeier J.C."/>
            <person name="Lucas S."/>
            <person name="Medina M."/>
            <person name="Montsant A."/>
            <person name="Obornik M."/>
            <person name="Parker M.S."/>
            <person name="Palenik B."/>
            <person name="Pazour G.J."/>
            <person name="Richardson P.M."/>
            <person name="Rynearson T.A."/>
            <person name="Saito M.A."/>
            <person name="Schwartz D.C."/>
            <person name="Thamatrakoln K."/>
            <person name="Valentin K."/>
            <person name="Vardi A."/>
            <person name="Wilkerson F.P."/>
            <person name="Rokhsar D.S."/>
        </authorList>
    </citation>
    <scope>NUCLEOTIDE SEQUENCE [LARGE SCALE GENOMIC DNA]</scope>
    <source>
        <strain evidence="13 14">CCMP1335</strain>
    </source>
</reference>
<dbReference type="InterPro" id="IPR036691">
    <property type="entry name" value="Endo/exonu/phosph_ase_sf"/>
</dbReference>